<comment type="subcellular location">
    <subcellularLocation>
        <location evidence="1">Membrane</location>
        <topology evidence="1">Single-pass membrane protein</topology>
    </subcellularLocation>
</comment>
<proteinExistence type="predicted"/>
<organism evidence="6 7">
    <name type="scientific">Cylindrotheca closterium</name>
    <dbReference type="NCBI Taxonomy" id="2856"/>
    <lineage>
        <taxon>Eukaryota</taxon>
        <taxon>Sar</taxon>
        <taxon>Stramenopiles</taxon>
        <taxon>Ochrophyta</taxon>
        <taxon>Bacillariophyta</taxon>
        <taxon>Bacillariophyceae</taxon>
        <taxon>Bacillariophycidae</taxon>
        <taxon>Bacillariales</taxon>
        <taxon>Bacillariaceae</taxon>
        <taxon>Cylindrotheca</taxon>
    </lineage>
</organism>
<keyword evidence="2 5" id="KW-0812">Transmembrane</keyword>
<dbReference type="EMBL" id="CAKOGP040002158">
    <property type="protein sequence ID" value="CAJ1963763.1"/>
    <property type="molecule type" value="Genomic_DNA"/>
</dbReference>
<dbReference type="Pfam" id="PF13704">
    <property type="entry name" value="Glyco_tranf_2_4"/>
    <property type="match status" value="1"/>
</dbReference>
<evidence type="ECO:0000256" key="2">
    <source>
        <dbReference type="ARBA" id="ARBA00022692"/>
    </source>
</evidence>
<dbReference type="Proteomes" id="UP001295423">
    <property type="component" value="Unassembled WGS sequence"/>
</dbReference>
<evidence type="ECO:0000256" key="5">
    <source>
        <dbReference type="SAM" id="Phobius"/>
    </source>
</evidence>
<dbReference type="GO" id="GO:0016757">
    <property type="term" value="F:glycosyltransferase activity"/>
    <property type="evidence" value="ECO:0007669"/>
    <property type="project" value="TreeGrafter"/>
</dbReference>
<comment type="caution">
    <text evidence="6">The sequence shown here is derived from an EMBL/GenBank/DDBJ whole genome shotgun (WGS) entry which is preliminary data.</text>
</comment>
<dbReference type="PANTHER" id="PTHR21461">
    <property type="entry name" value="GLYCOSYLTRANSFERASE FAMILY 92 PROTEIN"/>
    <property type="match status" value="1"/>
</dbReference>
<evidence type="ECO:0000313" key="6">
    <source>
        <dbReference type="EMBL" id="CAJ1963763.1"/>
    </source>
</evidence>
<evidence type="ECO:0000313" key="7">
    <source>
        <dbReference type="Proteomes" id="UP001295423"/>
    </source>
</evidence>
<evidence type="ECO:0000256" key="1">
    <source>
        <dbReference type="ARBA" id="ARBA00004167"/>
    </source>
</evidence>
<accession>A0AAD2G5P3</accession>
<feature type="transmembrane region" description="Helical" evidence="5">
    <location>
        <begin position="41"/>
        <end position="60"/>
    </location>
</feature>
<protein>
    <recommendedName>
        <fullName evidence="8">Glycosyltransferase family 92 protein</fullName>
    </recommendedName>
</protein>
<keyword evidence="5" id="KW-0472">Membrane</keyword>
<reference evidence="6" key="1">
    <citation type="submission" date="2023-08" db="EMBL/GenBank/DDBJ databases">
        <authorList>
            <person name="Audoor S."/>
            <person name="Bilcke G."/>
        </authorList>
    </citation>
    <scope>NUCLEOTIDE SEQUENCE</scope>
</reference>
<dbReference type="AlphaFoldDB" id="A0AAD2G5P3"/>
<gene>
    <name evidence="6" type="ORF">CYCCA115_LOCUS20314</name>
</gene>
<evidence type="ECO:0008006" key="8">
    <source>
        <dbReference type="Google" id="ProtNLM"/>
    </source>
</evidence>
<dbReference type="PANTHER" id="PTHR21461:SF69">
    <property type="entry name" value="GLYCOSYLTRANSFERASE FAMILY 92 PROTEIN"/>
    <property type="match status" value="1"/>
</dbReference>
<dbReference type="GO" id="GO:0016020">
    <property type="term" value="C:membrane"/>
    <property type="evidence" value="ECO:0007669"/>
    <property type="project" value="UniProtKB-SubCell"/>
</dbReference>
<evidence type="ECO:0000256" key="4">
    <source>
        <dbReference type="SAM" id="MobiDB-lite"/>
    </source>
</evidence>
<name>A0AAD2G5P3_9STRA</name>
<sequence>MRSKRSTTTNEDETRANEMASPTASAASAATSASHYQVPSLTSTLGLFSVVVLVCSFRIFDKRMILPYANAIQNTDMDLENAYGHSAALCAIQKDGLRYIDEWVIYNLAIGFETIYLYDNSEHNELAPWHDQLPQSTKERVVIRHFPSFRAQRPAYTLCWEDIRNRKAHSWIAFFDLDEFLVIKDRTKYPQLMDLLDSLSLEYGGLAVNWVMFGFNGQTTYEPKPVTLRFQKRDANATNPLVKTIVRAQITPNVRSAHFVKYNASETMRTRDTNGKIVGGARNEDLPNDVAALYHIHTYSFGEFKERCGRGDVAKKKSEWNMVLACKPNQTILEEINYNETVYDPACWELLKERAPEYVAKFI</sequence>
<keyword evidence="7" id="KW-1185">Reference proteome</keyword>
<dbReference type="GO" id="GO:0005737">
    <property type="term" value="C:cytoplasm"/>
    <property type="evidence" value="ECO:0007669"/>
    <property type="project" value="TreeGrafter"/>
</dbReference>
<feature type="region of interest" description="Disordered" evidence="4">
    <location>
        <begin position="1"/>
        <end position="23"/>
    </location>
</feature>
<keyword evidence="3 5" id="KW-1133">Transmembrane helix</keyword>
<evidence type="ECO:0000256" key="3">
    <source>
        <dbReference type="ARBA" id="ARBA00022989"/>
    </source>
</evidence>